<comment type="similarity">
    <text evidence="7">Belongs to the binding-protein-dependent transport system permease family.</text>
</comment>
<evidence type="ECO:0000259" key="8">
    <source>
        <dbReference type="PROSITE" id="PS50928"/>
    </source>
</evidence>
<sequence>MAKGYSTMGKEKFSISTIVTYIVLLLFIFVMIIPIFWGLMTSLKGTGEINRFPPTIIPSVLDTTNYYKVLFLSNFTTYFKNSVLVTVLCVFVSTVIAGHAAYAISRFNIRFKNQLMFGILMTSMVPAVALLIPLYIMGVKTGIYNTRFMLVLVYTSWRTPMLTWILKGFFDSVPLAIEEAAMIDGCSRLRTFYTIVIPMSQPGIVSSALLTAVYVWNDFLVSFSFVTNEKLRTVSVGLYSYITQYGVQWGELLSAVMITIIPIIILFVLLQKKFVDGMAAGAVKG</sequence>
<evidence type="ECO:0000313" key="9">
    <source>
        <dbReference type="EMBL" id="EMS73583.1"/>
    </source>
</evidence>
<evidence type="ECO:0000256" key="5">
    <source>
        <dbReference type="ARBA" id="ARBA00022989"/>
    </source>
</evidence>
<evidence type="ECO:0000256" key="4">
    <source>
        <dbReference type="ARBA" id="ARBA00022692"/>
    </source>
</evidence>
<feature type="transmembrane region" description="Helical" evidence="7">
    <location>
        <begin position="252"/>
        <end position="270"/>
    </location>
</feature>
<evidence type="ECO:0000313" key="10">
    <source>
        <dbReference type="Proteomes" id="UP000014155"/>
    </source>
</evidence>
<dbReference type="PANTHER" id="PTHR32243:SF18">
    <property type="entry name" value="INNER MEMBRANE ABC TRANSPORTER PERMEASE PROTEIN YCJP"/>
    <property type="match status" value="1"/>
</dbReference>
<evidence type="ECO:0000256" key="6">
    <source>
        <dbReference type="ARBA" id="ARBA00023136"/>
    </source>
</evidence>
<evidence type="ECO:0000256" key="1">
    <source>
        <dbReference type="ARBA" id="ARBA00004651"/>
    </source>
</evidence>
<reference evidence="9 10" key="1">
    <citation type="journal article" date="2013" name="Genome Announc.">
        <title>Draft Genome Sequence of the Cellulolytic, Mesophilic, Anaerobic Bacterium Clostridium termitidis Strain CT1112 (DSM 5398).</title>
        <authorList>
            <person name="Lal S."/>
            <person name="Ramachandran U."/>
            <person name="Zhang X."/>
            <person name="Munir R."/>
            <person name="Sparling R."/>
            <person name="Levin D.B."/>
        </authorList>
    </citation>
    <scope>NUCLEOTIDE SEQUENCE [LARGE SCALE GENOMIC DNA]</scope>
    <source>
        <strain evidence="9 10">CT1112</strain>
    </source>
</reference>
<keyword evidence="3" id="KW-1003">Cell membrane</keyword>
<dbReference type="AlphaFoldDB" id="S0FYB8"/>
<dbReference type="Proteomes" id="UP000014155">
    <property type="component" value="Unassembled WGS sequence"/>
</dbReference>
<feature type="transmembrane region" description="Helical" evidence="7">
    <location>
        <begin position="148"/>
        <end position="170"/>
    </location>
</feature>
<dbReference type="InterPro" id="IPR050901">
    <property type="entry name" value="BP-dep_ABC_trans_perm"/>
</dbReference>
<dbReference type="eggNOG" id="COG0395">
    <property type="taxonomic scope" value="Bacteria"/>
</dbReference>
<dbReference type="GO" id="GO:0005886">
    <property type="term" value="C:plasma membrane"/>
    <property type="evidence" value="ECO:0007669"/>
    <property type="project" value="UniProtKB-SubCell"/>
</dbReference>
<feature type="transmembrane region" description="Helical" evidence="7">
    <location>
        <begin position="115"/>
        <end position="136"/>
    </location>
</feature>
<keyword evidence="4 7" id="KW-0812">Transmembrane</keyword>
<keyword evidence="2 7" id="KW-0813">Transport</keyword>
<keyword evidence="6 7" id="KW-0472">Membrane</keyword>
<dbReference type="SUPFAM" id="SSF161098">
    <property type="entry name" value="MetI-like"/>
    <property type="match status" value="1"/>
</dbReference>
<dbReference type="PANTHER" id="PTHR32243">
    <property type="entry name" value="MALTOSE TRANSPORT SYSTEM PERMEASE-RELATED"/>
    <property type="match status" value="1"/>
</dbReference>
<dbReference type="CDD" id="cd06261">
    <property type="entry name" value="TM_PBP2"/>
    <property type="match status" value="1"/>
</dbReference>
<dbReference type="InterPro" id="IPR035906">
    <property type="entry name" value="MetI-like_sf"/>
</dbReference>
<dbReference type="PROSITE" id="PS50928">
    <property type="entry name" value="ABC_TM1"/>
    <property type="match status" value="1"/>
</dbReference>
<keyword evidence="9" id="KW-0762">Sugar transport</keyword>
<comment type="subcellular location">
    <subcellularLocation>
        <location evidence="1 7">Cell membrane</location>
        <topology evidence="1 7">Multi-pass membrane protein</topology>
    </subcellularLocation>
</comment>
<dbReference type="EMBL" id="AORV01000017">
    <property type="protein sequence ID" value="EMS73583.1"/>
    <property type="molecule type" value="Genomic_DNA"/>
</dbReference>
<name>S0FYB8_RUMCE</name>
<dbReference type="Gene3D" id="1.10.3720.10">
    <property type="entry name" value="MetI-like"/>
    <property type="match status" value="1"/>
</dbReference>
<keyword evidence="5 7" id="KW-1133">Transmembrane helix</keyword>
<proteinExistence type="inferred from homology"/>
<dbReference type="PATRIC" id="fig|1195236.3.peg.708"/>
<feature type="transmembrane region" description="Helical" evidence="7">
    <location>
        <begin position="191"/>
        <end position="216"/>
    </location>
</feature>
<feature type="domain" description="ABC transmembrane type-1" evidence="8">
    <location>
        <begin position="79"/>
        <end position="270"/>
    </location>
</feature>
<evidence type="ECO:0000256" key="2">
    <source>
        <dbReference type="ARBA" id="ARBA00022448"/>
    </source>
</evidence>
<keyword evidence="10" id="KW-1185">Reference proteome</keyword>
<comment type="caution">
    <text evidence="9">The sequence shown here is derived from an EMBL/GenBank/DDBJ whole genome shotgun (WGS) entry which is preliminary data.</text>
</comment>
<gene>
    <name evidence="9" type="ORF">CTER_0400</name>
</gene>
<organism evidence="9 10">
    <name type="scientific">Ruminiclostridium cellobioparum subsp. termitidis CT1112</name>
    <dbReference type="NCBI Taxonomy" id="1195236"/>
    <lineage>
        <taxon>Bacteria</taxon>
        <taxon>Bacillati</taxon>
        <taxon>Bacillota</taxon>
        <taxon>Clostridia</taxon>
        <taxon>Eubacteriales</taxon>
        <taxon>Oscillospiraceae</taxon>
        <taxon>Ruminiclostridium</taxon>
    </lineage>
</organism>
<accession>S0FYB8</accession>
<dbReference type="InterPro" id="IPR000515">
    <property type="entry name" value="MetI-like"/>
</dbReference>
<evidence type="ECO:0000256" key="7">
    <source>
        <dbReference type="RuleBase" id="RU363032"/>
    </source>
</evidence>
<dbReference type="GO" id="GO:0055085">
    <property type="term" value="P:transmembrane transport"/>
    <property type="evidence" value="ECO:0007669"/>
    <property type="project" value="InterPro"/>
</dbReference>
<dbReference type="RefSeq" id="WP_004623723.1">
    <property type="nucleotide sequence ID" value="NZ_AORV01000017.1"/>
</dbReference>
<protein>
    <submittedName>
        <fullName evidence="9">ABC-type sugar transport system, permease component</fullName>
    </submittedName>
</protein>
<dbReference type="STRING" id="1195236.CTER_0400"/>
<feature type="transmembrane region" description="Helical" evidence="7">
    <location>
        <begin position="12"/>
        <end position="37"/>
    </location>
</feature>
<evidence type="ECO:0000256" key="3">
    <source>
        <dbReference type="ARBA" id="ARBA00022475"/>
    </source>
</evidence>
<dbReference type="Pfam" id="PF00528">
    <property type="entry name" value="BPD_transp_1"/>
    <property type="match status" value="1"/>
</dbReference>
<feature type="transmembrane region" description="Helical" evidence="7">
    <location>
        <begin position="83"/>
        <end position="103"/>
    </location>
</feature>